<dbReference type="InterPro" id="IPR000608">
    <property type="entry name" value="UBC"/>
</dbReference>
<dbReference type="Proteomes" id="UP001652582">
    <property type="component" value="Chromosome 2"/>
</dbReference>
<dbReference type="OrthoDB" id="9978460at2759"/>
<dbReference type="PROSITE" id="PS50127">
    <property type="entry name" value="UBC_2"/>
    <property type="match status" value="1"/>
</dbReference>
<dbReference type="GO" id="GO:0061631">
    <property type="term" value="F:ubiquitin conjugating enzyme activity"/>
    <property type="evidence" value="ECO:0007669"/>
    <property type="project" value="UniProtKB-EC"/>
</dbReference>
<keyword evidence="2" id="KW-1185">Reference proteome</keyword>
<dbReference type="GeneID" id="112053967"/>
<name>A0A6J1NX91_BICAN</name>
<proteinExistence type="predicted"/>
<dbReference type="InterPro" id="IPR050113">
    <property type="entry name" value="Ub_conjugating_enzyme"/>
</dbReference>
<dbReference type="RefSeq" id="XP_023949368.2">
    <property type="nucleotide sequence ID" value="XM_024093600.2"/>
</dbReference>
<dbReference type="GO" id="GO:0005524">
    <property type="term" value="F:ATP binding"/>
    <property type="evidence" value="ECO:0007669"/>
    <property type="project" value="UniProtKB-KW"/>
</dbReference>
<dbReference type="KEGG" id="bany:112053967"/>
<accession>A0A6J1NX91</accession>
<dbReference type="SMART" id="SM00212">
    <property type="entry name" value="UBCc"/>
    <property type="match status" value="1"/>
</dbReference>
<dbReference type="CDD" id="cd23805">
    <property type="entry name" value="UBCc_UBE2T"/>
    <property type="match status" value="1"/>
</dbReference>
<dbReference type="InterPro" id="IPR016135">
    <property type="entry name" value="UBQ-conjugating_enzyme/RWD"/>
</dbReference>
<dbReference type="PANTHER" id="PTHR24067">
    <property type="entry name" value="UBIQUITIN-CONJUGATING ENZYME E2"/>
    <property type="match status" value="1"/>
</dbReference>
<sequence length="195" mass="22543">MKPKRQIQIINIYLHPVGDLPLLHFSILRSKLIVINKKYSMSSPRTGRLLHEIKSLEHKPPWGITCKPVKEDVLDELRVQMLGPRGSPYEKGKFELVIHIPDRYPFEPPQVKFLTSVYHPNIDQGGRICMNTLKMPPKGSWLPTITIETLLISVQSLLANPNPDDPLMLDIAYQYRYDMEQFLEKARKHTEEHAG</sequence>
<reference evidence="3" key="2">
    <citation type="submission" date="2025-08" db="UniProtKB">
        <authorList>
            <consortium name="RefSeq"/>
        </authorList>
    </citation>
    <scope>IDENTIFICATION</scope>
</reference>
<protein>
    <submittedName>
        <fullName evidence="3">Ubiquitin-conjugating enzyme E2 T</fullName>
    </submittedName>
</protein>
<dbReference type="Pfam" id="PF00179">
    <property type="entry name" value="UQ_con"/>
    <property type="match status" value="1"/>
</dbReference>
<gene>
    <name evidence="3" type="primary">LOC112053967</name>
</gene>
<dbReference type="AlphaFoldDB" id="A0A6J1NX91"/>
<dbReference type="SUPFAM" id="SSF54495">
    <property type="entry name" value="UBC-like"/>
    <property type="match status" value="1"/>
</dbReference>
<evidence type="ECO:0000313" key="3">
    <source>
        <dbReference type="RefSeq" id="XP_023949368.2"/>
    </source>
</evidence>
<organism evidence="2 3">
    <name type="scientific">Bicyclus anynana</name>
    <name type="common">Squinting bush brown butterfly</name>
    <dbReference type="NCBI Taxonomy" id="110368"/>
    <lineage>
        <taxon>Eukaryota</taxon>
        <taxon>Metazoa</taxon>
        <taxon>Ecdysozoa</taxon>
        <taxon>Arthropoda</taxon>
        <taxon>Hexapoda</taxon>
        <taxon>Insecta</taxon>
        <taxon>Pterygota</taxon>
        <taxon>Neoptera</taxon>
        <taxon>Endopterygota</taxon>
        <taxon>Lepidoptera</taxon>
        <taxon>Glossata</taxon>
        <taxon>Ditrysia</taxon>
        <taxon>Papilionoidea</taxon>
        <taxon>Nymphalidae</taxon>
        <taxon>Satyrinae</taxon>
        <taxon>Satyrini</taxon>
        <taxon>Mycalesina</taxon>
        <taxon>Bicyclus</taxon>
    </lineage>
</organism>
<evidence type="ECO:0000313" key="2">
    <source>
        <dbReference type="Proteomes" id="UP001652582"/>
    </source>
</evidence>
<reference evidence="2" key="1">
    <citation type="submission" date="2025-05" db="UniProtKB">
        <authorList>
            <consortium name="RefSeq"/>
        </authorList>
    </citation>
    <scope>NUCLEOTIDE SEQUENCE [LARGE SCALE GENOMIC DNA]</scope>
</reference>
<dbReference type="Gene3D" id="3.10.110.10">
    <property type="entry name" value="Ubiquitin Conjugating Enzyme"/>
    <property type="match status" value="1"/>
</dbReference>
<evidence type="ECO:0000259" key="1">
    <source>
        <dbReference type="PROSITE" id="PS50127"/>
    </source>
</evidence>
<feature type="domain" description="UBC core" evidence="1">
    <location>
        <begin position="44"/>
        <end position="195"/>
    </location>
</feature>